<dbReference type="GO" id="GO:0000155">
    <property type="term" value="F:phosphorelay sensor kinase activity"/>
    <property type="evidence" value="ECO:0007669"/>
    <property type="project" value="InterPro"/>
</dbReference>
<evidence type="ECO:0000256" key="6">
    <source>
        <dbReference type="ARBA" id="ARBA00022777"/>
    </source>
</evidence>
<dbReference type="InterPro" id="IPR001789">
    <property type="entry name" value="Sig_transdc_resp-reg_receiver"/>
</dbReference>
<gene>
    <name evidence="13" type="ORF">MNBD_GAMMA06-40</name>
</gene>
<name>A0A3B0WRU0_9ZZZZ</name>
<evidence type="ECO:0000256" key="8">
    <source>
        <dbReference type="ARBA" id="ARBA00023012"/>
    </source>
</evidence>
<dbReference type="SMART" id="SM00387">
    <property type="entry name" value="HATPase_c"/>
    <property type="match status" value="1"/>
</dbReference>
<proteinExistence type="predicted"/>
<dbReference type="EC" id="2.7.13.3" evidence="2"/>
<keyword evidence="9" id="KW-0175">Coiled coil</keyword>
<dbReference type="InterPro" id="IPR004358">
    <property type="entry name" value="Sig_transdc_His_kin-like_C"/>
</dbReference>
<keyword evidence="10" id="KW-0812">Transmembrane</keyword>
<dbReference type="PRINTS" id="PR00344">
    <property type="entry name" value="BCTRLSENSOR"/>
</dbReference>
<feature type="transmembrane region" description="Helical" evidence="10">
    <location>
        <begin position="178"/>
        <end position="197"/>
    </location>
</feature>
<organism evidence="13">
    <name type="scientific">hydrothermal vent metagenome</name>
    <dbReference type="NCBI Taxonomy" id="652676"/>
    <lineage>
        <taxon>unclassified sequences</taxon>
        <taxon>metagenomes</taxon>
        <taxon>ecological metagenomes</taxon>
    </lineage>
</organism>
<feature type="transmembrane region" description="Helical" evidence="10">
    <location>
        <begin position="103"/>
        <end position="123"/>
    </location>
</feature>
<dbReference type="SMART" id="SM00388">
    <property type="entry name" value="HisKA"/>
    <property type="match status" value="1"/>
</dbReference>
<dbReference type="InterPro" id="IPR036097">
    <property type="entry name" value="HisK_dim/P_sf"/>
</dbReference>
<evidence type="ECO:0000259" key="11">
    <source>
        <dbReference type="PROSITE" id="PS50109"/>
    </source>
</evidence>
<evidence type="ECO:0000256" key="5">
    <source>
        <dbReference type="ARBA" id="ARBA00022741"/>
    </source>
</evidence>
<evidence type="ECO:0000256" key="1">
    <source>
        <dbReference type="ARBA" id="ARBA00000085"/>
    </source>
</evidence>
<dbReference type="CDD" id="cd17546">
    <property type="entry name" value="REC_hyHK_CKI1_RcsC-like"/>
    <property type="match status" value="1"/>
</dbReference>
<keyword evidence="6 13" id="KW-0418">Kinase</keyword>
<dbReference type="SUPFAM" id="SSF52172">
    <property type="entry name" value="CheY-like"/>
    <property type="match status" value="1"/>
</dbReference>
<comment type="catalytic activity">
    <reaction evidence="1">
        <text>ATP + protein L-histidine = ADP + protein N-phospho-L-histidine.</text>
        <dbReference type="EC" id="2.7.13.3"/>
    </reaction>
</comment>
<keyword evidence="10" id="KW-0472">Membrane</keyword>
<dbReference type="InterPro" id="IPR003594">
    <property type="entry name" value="HATPase_dom"/>
</dbReference>
<dbReference type="PANTHER" id="PTHR45339:SF5">
    <property type="entry name" value="HISTIDINE KINASE"/>
    <property type="match status" value="1"/>
</dbReference>
<accession>A0A3B0WRU0</accession>
<evidence type="ECO:0000256" key="10">
    <source>
        <dbReference type="SAM" id="Phobius"/>
    </source>
</evidence>
<dbReference type="FunFam" id="1.10.287.130:FF:000002">
    <property type="entry name" value="Two-component osmosensing histidine kinase"/>
    <property type="match status" value="1"/>
</dbReference>
<dbReference type="EMBL" id="UOFD01000066">
    <property type="protein sequence ID" value="VAW53792.1"/>
    <property type="molecule type" value="Genomic_DNA"/>
</dbReference>
<feature type="transmembrane region" description="Helical" evidence="10">
    <location>
        <begin position="63"/>
        <end position="82"/>
    </location>
</feature>
<feature type="domain" description="Histidine kinase" evidence="11">
    <location>
        <begin position="268"/>
        <end position="489"/>
    </location>
</feature>
<dbReference type="SUPFAM" id="SSF47384">
    <property type="entry name" value="Homodimeric domain of signal transducing histidine kinase"/>
    <property type="match status" value="1"/>
</dbReference>
<evidence type="ECO:0000256" key="9">
    <source>
        <dbReference type="SAM" id="Coils"/>
    </source>
</evidence>
<sequence length="633" mass="70275">MSYSETTSINANKLITKPTNQQDERILQTQIERLITGSGFSNIAGIAMAIIWVGMIWKDLPHEILVVWLGVMLLLFFYRSAAHYFNLYSDISKLPLNKFVIRRWYLVSVFLTGAGWGITSTLMFPFNELHQIALAFILVGVSAAGVAYSSVAWVYYGYVGCVLLPLMMRLFYVGGEVYYALSAMTAFFLGVMVMAVYRMYKSSVAELELSYKNEALIDDIMNASVNLESLNDNLKSEIQHGKKIEAELKEAKDKAEKMSQAKGEFLANMSHEIRTPMNGVIGTLQLLEDTKLDAEQKEFIETAHTSAEALLAILNDILDISKIEAGKLNFENIAFDFRQIVKDIVVLHSLKSEQQGVLLTQQIDENLPPALMGDPTRIRQIIVNLVSNALKFTRQGEVKVSVDIIKNETNNVDIKVTVSDTGIGIPKTALETLFNAFTQADGSTTRKYGGTGLGLAIVSQLVKMMDGTLGVESVEGKGSAFWFTANFQCADKPIETIEPASTNDVSLPLNARVLLVEDNAINQMVATKMLQKIGLKIEVANNGVEALNILQNQPFDLVLMDCQMPEMDGFDATCEIRKQAIKALHDKPLPIIAMTANVMSGDRERCLEVGMDDYIGKPVQRDKLESVLRKWLS</sequence>
<feature type="transmembrane region" description="Helical" evidence="10">
    <location>
        <begin position="129"/>
        <end position="148"/>
    </location>
</feature>
<dbReference type="CDD" id="cd00082">
    <property type="entry name" value="HisKA"/>
    <property type="match status" value="1"/>
</dbReference>
<keyword evidence="7" id="KW-0067">ATP-binding</keyword>
<dbReference type="Pfam" id="PF02518">
    <property type="entry name" value="HATPase_c"/>
    <property type="match status" value="1"/>
</dbReference>
<evidence type="ECO:0000313" key="13">
    <source>
        <dbReference type="EMBL" id="VAW53792.1"/>
    </source>
</evidence>
<dbReference type="Pfam" id="PF00072">
    <property type="entry name" value="Response_reg"/>
    <property type="match status" value="1"/>
</dbReference>
<evidence type="ECO:0000259" key="12">
    <source>
        <dbReference type="PROSITE" id="PS50110"/>
    </source>
</evidence>
<dbReference type="PANTHER" id="PTHR45339">
    <property type="entry name" value="HYBRID SIGNAL TRANSDUCTION HISTIDINE KINASE J"/>
    <property type="match status" value="1"/>
</dbReference>
<evidence type="ECO:0000256" key="3">
    <source>
        <dbReference type="ARBA" id="ARBA00022553"/>
    </source>
</evidence>
<dbReference type="InterPro" id="IPR036890">
    <property type="entry name" value="HATPase_C_sf"/>
</dbReference>
<reference evidence="13" key="1">
    <citation type="submission" date="2018-06" db="EMBL/GenBank/DDBJ databases">
        <authorList>
            <person name="Zhirakovskaya E."/>
        </authorList>
    </citation>
    <scope>NUCLEOTIDE SEQUENCE</scope>
</reference>
<dbReference type="AlphaFoldDB" id="A0A3B0WRU0"/>
<dbReference type="InterPro" id="IPR036259">
    <property type="entry name" value="MFS_trans_sf"/>
</dbReference>
<dbReference type="PROSITE" id="PS50110">
    <property type="entry name" value="RESPONSE_REGULATORY"/>
    <property type="match status" value="1"/>
</dbReference>
<dbReference type="PROSITE" id="PS50109">
    <property type="entry name" value="HIS_KIN"/>
    <property type="match status" value="1"/>
</dbReference>
<dbReference type="GO" id="GO:0005524">
    <property type="term" value="F:ATP binding"/>
    <property type="evidence" value="ECO:0007669"/>
    <property type="project" value="UniProtKB-KW"/>
</dbReference>
<dbReference type="Pfam" id="PF00512">
    <property type="entry name" value="HisKA"/>
    <property type="match status" value="1"/>
</dbReference>
<evidence type="ECO:0000256" key="7">
    <source>
        <dbReference type="ARBA" id="ARBA00022840"/>
    </source>
</evidence>
<dbReference type="InterPro" id="IPR003661">
    <property type="entry name" value="HisK_dim/P_dom"/>
</dbReference>
<dbReference type="SUPFAM" id="SSF55874">
    <property type="entry name" value="ATPase domain of HSP90 chaperone/DNA topoisomerase II/histidine kinase"/>
    <property type="match status" value="1"/>
</dbReference>
<dbReference type="InterPro" id="IPR005467">
    <property type="entry name" value="His_kinase_dom"/>
</dbReference>
<keyword evidence="4" id="KW-0808">Transferase</keyword>
<keyword evidence="3" id="KW-0597">Phosphoprotein</keyword>
<feature type="transmembrane region" description="Helical" evidence="10">
    <location>
        <begin position="34"/>
        <end position="57"/>
    </location>
</feature>
<keyword evidence="10" id="KW-1133">Transmembrane helix</keyword>
<protein>
    <recommendedName>
        <fullName evidence="2">histidine kinase</fullName>
        <ecNumber evidence="2">2.7.13.3</ecNumber>
    </recommendedName>
</protein>
<evidence type="ECO:0000256" key="4">
    <source>
        <dbReference type="ARBA" id="ARBA00022679"/>
    </source>
</evidence>
<dbReference type="InterPro" id="IPR011006">
    <property type="entry name" value="CheY-like_superfamily"/>
</dbReference>
<feature type="domain" description="Response regulatory" evidence="12">
    <location>
        <begin position="512"/>
        <end position="632"/>
    </location>
</feature>
<dbReference type="FunFam" id="3.30.565.10:FF:000010">
    <property type="entry name" value="Sensor histidine kinase RcsC"/>
    <property type="match status" value="1"/>
</dbReference>
<dbReference type="Gene3D" id="3.40.50.2300">
    <property type="match status" value="1"/>
</dbReference>
<evidence type="ECO:0000256" key="2">
    <source>
        <dbReference type="ARBA" id="ARBA00012438"/>
    </source>
</evidence>
<dbReference type="SUPFAM" id="SSF103473">
    <property type="entry name" value="MFS general substrate transporter"/>
    <property type="match status" value="1"/>
</dbReference>
<dbReference type="Gene3D" id="3.30.565.10">
    <property type="entry name" value="Histidine kinase-like ATPase, C-terminal domain"/>
    <property type="match status" value="1"/>
</dbReference>
<keyword evidence="8" id="KW-0902">Two-component regulatory system</keyword>
<dbReference type="SMART" id="SM00448">
    <property type="entry name" value="REC"/>
    <property type="match status" value="1"/>
</dbReference>
<keyword evidence="5" id="KW-0547">Nucleotide-binding</keyword>
<dbReference type="CDD" id="cd16922">
    <property type="entry name" value="HATPase_EvgS-ArcB-TorS-like"/>
    <property type="match status" value="1"/>
</dbReference>
<feature type="coiled-coil region" evidence="9">
    <location>
        <begin position="213"/>
        <end position="268"/>
    </location>
</feature>
<dbReference type="Gene3D" id="1.10.287.130">
    <property type="match status" value="1"/>
</dbReference>